<dbReference type="Proteomes" id="UP000308724">
    <property type="component" value="Unassembled WGS sequence"/>
</dbReference>
<gene>
    <name evidence="2" type="ORF">D6C78_09052</name>
</gene>
<reference evidence="2 3" key="1">
    <citation type="submission" date="2018-10" db="EMBL/GenBank/DDBJ databases">
        <title>Fifty Aureobasidium pullulans genomes reveal a recombining polyextremotolerant generalist.</title>
        <authorList>
            <person name="Gostincar C."/>
            <person name="Turk M."/>
            <person name="Zajc J."/>
            <person name="Gunde-Cimerman N."/>
        </authorList>
    </citation>
    <scope>NUCLEOTIDE SEQUENCE [LARGE SCALE GENOMIC DNA]</scope>
    <source>
        <strain evidence="2 3">EXF-1645</strain>
    </source>
</reference>
<dbReference type="EMBL" id="QZBZ01000301">
    <property type="protein sequence ID" value="TIA31255.1"/>
    <property type="molecule type" value="Genomic_DNA"/>
</dbReference>
<feature type="region of interest" description="Disordered" evidence="1">
    <location>
        <begin position="90"/>
        <end position="140"/>
    </location>
</feature>
<evidence type="ECO:0000313" key="2">
    <source>
        <dbReference type="EMBL" id="TIA31255.1"/>
    </source>
</evidence>
<feature type="compositionally biased region" description="Polar residues" evidence="1">
    <location>
        <begin position="119"/>
        <end position="136"/>
    </location>
</feature>
<feature type="non-terminal residue" evidence="2">
    <location>
        <position position="1"/>
    </location>
</feature>
<name>A0A4T0BH14_AURPU</name>
<organism evidence="2 3">
    <name type="scientific">Aureobasidium pullulans</name>
    <name type="common">Black yeast</name>
    <name type="synonym">Pullularia pullulans</name>
    <dbReference type="NCBI Taxonomy" id="5580"/>
    <lineage>
        <taxon>Eukaryota</taxon>
        <taxon>Fungi</taxon>
        <taxon>Dikarya</taxon>
        <taxon>Ascomycota</taxon>
        <taxon>Pezizomycotina</taxon>
        <taxon>Dothideomycetes</taxon>
        <taxon>Dothideomycetidae</taxon>
        <taxon>Dothideales</taxon>
        <taxon>Saccotheciaceae</taxon>
        <taxon>Aureobasidium</taxon>
    </lineage>
</organism>
<sequence>ANIQVARCSVAATLQSSHADVQLCLSPSDIPSSTILATRCLKDTRPPNRALLQPAALHSRRSDKRSLAAGLYILALHAFNKLLGSALPPGRKGSRSLMASRTHGQVGHIRAGQRRAKIQGSTSLSKPPPSVRTTNGVDDYPHGSLSPTQAASFGSNYRRFLPCHRGRLTTAIFNPAPGSIVERPNIRRSILRKQSVRSTEIFL</sequence>
<proteinExistence type="predicted"/>
<accession>A0A4T0BH14</accession>
<protein>
    <submittedName>
        <fullName evidence="2">Uncharacterized protein</fullName>
    </submittedName>
</protein>
<comment type="caution">
    <text evidence="2">The sequence shown here is derived from an EMBL/GenBank/DDBJ whole genome shotgun (WGS) entry which is preliminary data.</text>
</comment>
<dbReference type="AlphaFoldDB" id="A0A4T0BH14"/>
<evidence type="ECO:0000256" key="1">
    <source>
        <dbReference type="SAM" id="MobiDB-lite"/>
    </source>
</evidence>
<evidence type="ECO:0000313" key="3">
    <source>
        <dbReference type="Proteomes" id="UP000308724"/>
    </source>
</evidence>